<sequence length="198" mass="22024">MDGVSDRRGSPYQKATSVSHRYCLQVLSNRIKSPNLKCDGALKSIAVRFRGERVMVRGVWRKAELLWEQVHNVQLLLEELQGHTPLLKWERQFAPFVKLNVDAGSCSSGGGTISGLLRDETSMCLGAFAEKLSYPDDLVLLEARAMMKGVELACSMQVIDLIVEGDAQIVFDVLNKGNNHASLLTVICESIRTRCHCF</sequence>
<evidence type="ECO:0000313" key="2">
    <source>
        <dbReference type="EMBL" id="KAF7831495.1"/>
    </source>
</evidence>
<organism evidence="2 3">
    <name type="scientific">Senna tora</name>
    <dbReference type="NCBI Taxonomy" id="362788"/>
    <lineage>
        <taxon>Eukaryota</taxon>
        <taxon>Viridiplantae</taxon>
        <taxon>Streptophyta</taxon>
        <taxon>Embryophyta</taxon>
        <taxon>Tracheophyta</taxon>
        <taxon>Spermatophyta</taxon>
        <taxon>Magnoliopsida</taxon>
        <taxon>eudicotyledons</taxon>
        <taxon>Gunneridae</taxon>
        <taxon>Pentapetalae</taxon>
        <taxon>rosids</taxon>
        <taxon>fabids</taxon>
        <taxon>Fabales</taxon>
        <taxon>Fabaceae</taxon>
        <taxon>Caesalpinioideae</taxon>
        <taxon>Cassia clade</taxon>
        <taxon>Senna</taxon>
    </lineage>
</organism>
<evidence type="ECO:0000313" key="3">
    <source>
        <dbReference type="Proteomes" id="UP000634136"/>
    </source>
</evidence>
<accession>A0A834TZK9</accession>
<dbReference type="InterPro" id="IPR002156">
    <property type="entry name" value="RNaseH_domain"/>
</dbReference>
<dbReference type="CDD" id="cd06222">
    <property type="entry name" value="RNase_H_like"/>
    <property type="match status" value="1"/>
</dbReference>
<dbReference type="PANTHER" id="PTHR47723:SF19">
    <property type="entry name" value="POLYNUCLEOTIDYL TRANSFERASE, RIBONUCLEASE H-LIKE SUPERFAMILY PROTEIN"/>
    <property type="match status" value="1"/>
</dbReference>
<dbReference type="EMBL" id="JAAIUW010000005">
    <property type="protein sequence ID" value="KAF7831495.1"/>
    <property type="molecule type" value="Genomic_DNA"/>
</dbReference>
<dbReference type="GO" id="GO:0003676">
    <property type="term" value="F:nucleic acid binding"/>
    <property type="evidence" value="ECO:0007669"/>
    <property type="project" value="InterPro"/>
</dbReference>
<dbReference type="PANTHER" id="PTHR47723">
    <property type="entry name" value="OS05G0353850 PROTEIN"/>
    <property type="match status" value="1"/>
</dbReference>
<dbReference type="OrthoDB" id="1906820at2759"/>
<keyword evidence="3" id="KW-1185">Reference proteome</keyword>
<proteinExistence type="predicted"/>
<name>A0A834TZK9_9FABA</name>
<comment type="caution">
    <text evidence="2">The sequence shown here is derived from an EMBL/GenBank/DDBJ whole genome shotgun (WGS) entry which is preliminary data.</text>
</comment>
<dbReference type="GO" id="GO:0004523">
    <property type="term" value="F:RNA-DNA hybrid ribonuclease activity"/>
    <property type="evidence" value="ECO:0007669"/>
    <property type="project" value="InterPro"/>
</dbReference>
<dbReference type="InterPro" id="IPR044730">
    <property type="entry name" value="RNase_H-like_dom_plant"/>
</dbReference>
<gene>
    <name evidence="2" type="ORF">G2W53_013828</name>
</gene>
<dbReference type="InterPro" id="IPR053151">
    <property type="entry name" value="RNase_H-like"/>
</dbReference>
<protein>
    <submittedName>
        <fullName evidence="2">Endoribonuclease Dicer-like protein 3-like</fullName>
    </submittedName>
</protein>
<reference evidence="2" key="1">
    <citation type="submission" date="2020-09" db="EMBL/GenBank/DDBJ databases">
        <title>Genome-Enabled Discovery of Anthraquinone Biosynthesis in Senna tora.</title>
        <authorList>
            <person name="Kang S.-H."/>
            <person name="Pandey R.P."/>
            <person name="Lee C.-M."/>
            <person name="Sim J.-S."/>
            <person name="Jeong J.-T."/>
            <person name="Choi B.-S."/>
            <person name="Jung M."/>
            <person name="Ginzburg D."/>
            <person name="Zhao K."/>
            <person name="Won S.Y."/>
            <person name="Oh T.-J."/>
            <person name="Yu Y."/>
            <person name="Kim N.-H."/>
            <person name="Lee O.R."/>
            <person name="Lee T.-H."/>
            <person name="Bashyal P."/>
            <person name="Kim T.-S."/>
            <person name="Lee W.-H."/>
            <person name="Kawkins C."/>
            <person name="Kim C.-K."/>
            <person name="Kim J.S."/>
            <person name="Ahn B.O."/>
            <person name="Rhee S.Y."/>
            <person name="Sohng J.K."/>
        </authorList>
    </citation>
    <scope>NUCLEOTIDE SEQUENCE</scope>
    <source>
        <tissue evidence="2">Leaf</tissue>
    </source>
</reference>
<dbReference type="Pfam" id="PF13456">
    <property type="entry name" value="RVT_3"/>
    <property type="match status" value="1"/>
</dbReference>
<dbReference type="Proteomes" id="UP000634136">
    <property type="component" value="Unassembled WGS sequence"/>
</dbReference>
<feature type="domain" description="RNase H type-1" evidence="1">
    <location>
        <begin position="101"/>
        <end position="198"/>
    </location>
</feature>
<evidence type="ECO:0000259" key="1">
    <source>
        <dbReference type="Pfam" id="PF13456"/>
    </source>
</evidence>
<dbReference type="AlphaFoldDB" id="A0A834TZK9"/>